<feature type="domain" description="EAL" evidence="1">
    <location>
        <begin position="31"/>
        <end position="262"/>
    </location>
</feature>
<dbReference type="Proteomes" id="UP000807555">
    <property type="component" value="Unassembled WGS sequence"/>
</dbReference>
<proteinExistence type="predicted"/>
<protein>
    <submittedName>
        <fullName evidence="3">EAL domain-containing protein</fullName>
    </submittedName>
</protein>
<dbReference type="EMBL" id="RKIT01000002">
    <property type="protein sequence ID" value="RSC19210.1"/>
    <property type="molecule type" value="Genomic_DNA"/>
</dbReference>
<reference evidence="2" key="3">
    <citation type="submission" date="2020-11" db="EMBL/GenBank/DDBJ databases">
        <title>Enhanced detection system for hospital associated transmission using whole genome sequencing surveillance.</title>
        <authorList>
            <person name="Harrison L.H."/>
            <person name="Van Tyne D."/>
            <person name="Marsh J.W."/>
            <person name="Griffith M.P."/>
            <person name="Snyder D.J."/>
            <person name="Cooper V.S."/>
            <person name="Mustapha M."/>
        </authorList>
    </citation>
    <scope>NUCLEOTIDE SEQUENCE</scope>
    <source>
        <strain evidence="2">CB00014</strain>
    </source>
</reference>
<dbReference type="SUPFAM" id="SSF141868">
    <property type="entry name" value="EAL domain-like"/>
    <property type="match status" value="1"/>
</dbReference>
<reference evidence="4" key="1">
    <citation type="submission" date="2018-10" db="EMBL/GenBank/DDBJ databases">
        <title>FDA dAtabase for Regulatory Grade micrObial Sequences (FDA-ARGOS): Supporting development and validation of Infectious Disease Dx tests.</title>
        <authorList>
            <person name="Goldberg B."/>
            <person name="Campos J."/>
            <person name="Tallon L."/>
            <person name="Sadzewicz L."/>
            <person name="Zhao X."/>
            <person name="Vavikolanu K."/>
            <person name="Mehta A."/>
            <person name="Aluvathingal J."/>
            <person name="Nadendla S."/>
            <person name="Geyer C."/>
            <person name="Nandy P."/>
            <person name="Yan Y."/>
            <person name="Sichtig H."/>
        </authorList>
    </citation>
    <scope>NUCLEOTIDE SEQUENCE [LARGE SCALE GENOMIC DNA]</scope>
    <source>
        <strain evidence="4">FDAARGOS_526</strain>
    </source>
</reference>
<comment type="caution">
    <text evidence="3">The sequence shown here is derived from an EMBL/GenBank/DDBJ whole genome shotgun (WGS) entry which is preliminary data.</text>
</comment>
<evidence type="ECO:0000313" key="2">
    <source>
        <dbReference type="EMBL" id="MBJ9868298.1"/>
    </source>
</evidence>
<sequence>MHNRQEPKIFGGILYAYRSVFVATRPVLQGNILDSATLRTQKERPFCWEYPLKLEPIVHLSSARTFGYEVLTQVPFHVNTEHFFHHLSPEKIVANFYQQVATITHYPKGVHYFLNLPLKVFLHLDFFNSGVTPYPSNLILEIQDPETFFSLNSRQRSQLYEKIKQVESIGIPVWLDDVDENLIKEVAAARWRFSGLKLDKNAFWDLILHPQKLRQVIFMGYNIADVILIEGIENHAQKEIAFHSGAQLGQGYLWPALLQNKE</sequence>
<dbReference type="EMBL" id="JADVNV010000003">
    <property type="protein sequence ID" value="MBJ9868298.1"/>
    <property type="molecule type" value="Genomic_DNA"/>
</dbReference>
<reference evidence="3" key="2">
    <citation type="submission" date="2018-10" db="EMBL/GenBank/DDBJ databases">
        <title>FDA dAtabase for Regulatory Grade micrObial Sequences (FDA-ARGOS): Supporting development and validation of Infectious Disease Dx tests.</title>
        <authorList>
            <person name="Campos J."/>
            <person name="Goldberg B."/>
            <person name="Tallon L.J."/>
            <person name="Sadzewicz L."/>
            <person name="Zhao X."/>
            <person name="Vavikolanu K."/>
            <person name="Mehta A."/>
            <person name="Aluvathingal J."/>
            <person name="Nadendla S."/>
            <person name="Geyer C."/>
            <person name="Nandy P."/>
            <person name="Yan Y."/>
            <person name="Sichtig H."/>
        </authorList>
    </citation>
    <scope>NUCLEOTIDE SEQUENCE</scope>
    <source>
        <strain evidence="3">FDAARGOS_526</strain>
    </source>
</reference>
<evidence type="ECO:0000313" key="4">
    <source>
        <dbReference type="Proteomes" id="UP000282299"/>
    </source>
</evidence>
<evidence type="ECO:0000313" key="3">
    <source>
        <dbReference type="EMBL" id="RSC19210.1"/>
    </source>
</evidence>
<dbReference type="PROSITE" id="PS50883">
    <property type="entry name" value="EAL"/>
    <property type="match status" value="1"/>
</dbReference>
<dbReference type="Gene3D" id="3.20.20.450">
    <property type="entry name" value="EAL domain"/>
    <property type="match status" value="1"/>
</dbReference>
<accession>A0AAQ0VAC6</accession>
<dbReference type="Proteomes" id="UP000282299">
    <property type="component" value="Unassembled WGS sequence"/>
</dbReference>
<gene>
    <name evidence="3" type="ORF">EGS84_20845</name>
    <name evidence="2" type="ORF">I5687_10095</name>
</gene>
<dbReference type="AlphaFoldDB" id="A0AAQ0VAC6"/>
<name>A0AAQ0VAC6_CITKO</name>
<dbReference type="Pfam" id="PF00563">
    <property type="entry name" value="EAL"/>
    <property type="match status" value="1"/>
</dbReference>
<organism evidence="3 4">
    <name type="scientific">Citrobacter koseri</name>
    <name type="common">Citrobacter diversus</name>
    <dbReference type="NCBI Taxonomy" id="545"/>
    <lineage>
        <taxon>Bacteria</taxon>
        <taxon>Pseudomonadati</taxon>
        <taxon>Pseudomonadota</taxon>
        <taxon>Gammaproteobacteria</taxon>
        <taxon>Enterobacterales</taxon>
        <taxon>Enterobacteriaceae</taxon>
        <taxon>Citrobacter</taxon>
    </lineage>
</organism>
<evidence type="ECO:0000259" key="1">
    <source>
        <dbReference type="PROSITE" id="PS50883"/>
    </source>
</evidence>
<dbReference type="InterPro" id="IPR035919">
    <property type="entry name" value="EAL_sf"/>
</dbReference>
<dbReference type="InterPro" id="IPR001633">
    <property type="entry name" value="EAL_dom"/>
</dbReference>